<dbReference type="Gene3D" id="3.40.50.300">
    <property type="entry name" value="P-loop containing nucleotide triphosphate hydrolases"/>
    <property type="match status" value="1"/>
</dbReference>
<keyword evidence="9" id="KW-0460">Magnesium</keyword>
<protein>
    <recommendedName>
        <fullName evidence="3">tRNA threonylcarbamoyladenosine biosynthesis protein TsaE</fullName>
    </recommendedName>
    <alternativeName>
        <fullName evidence="10">t(6)A37 threonylcarbamoyladenosine biosynthesis protein TsaE</fullName>
    </alternativeName>
</protein>
<dbReference type="RefSeq" id="WP_066283957.1">
    <property type="nucleotide sequence ID" value="NZ_CP013920.1"/>
</dbReference>
<name>A0A0X9WB67_9GAMM</name>
<evidence type="ECO:0000256" key="1">
    <source>
        <dbReference type="ARBA" id="ARBA00004496"/>
    </source>
</evidence>
<evidence type="ECO:0000256" key="5">
    <source>
        <dbReference type="ARBA" id="ARBA00022694"/>
    </source>
</evidence>
<reference evidence="11 12" key="1">
    <citation type="submission" date="2016-01" db="EMBL/GenBank/DDBJ databases">
        <title>Genome sequence of Ca. Arsenophonus lipopteni, the exclusive symbiont of a blood sucking fly Lipoptena cervi (Diptera: Hippoboscidae).</title>
        <authorList>
            <person name="Novakova E."/>
            <person name="Hypsa V."/>
            <person name="Nguyen P."/>
            <person name="Husnik F."/>
            <person name="Darby A.C."/>
        </authorList>
    </citation>
    <scope>NUCLEOTIDE SEQUENCE [LARGE SCALE GENOMIC DNA]</scope>
    <source>
        <strain evidence="11 12">CB</strain>
    </source>
</reference>
<dbReference type="GO" id="GO:0002949">
    <property type="term" value="P:tRNA threonylcarbamoyladenosine modification"/>
    <property type="evidence" value="ECO:0007669"/>
    <property type="project" value="InterPro"/>
</dbReference>
<dbReference type="SUPFAM" id="SSF52540">
    <property type="entry name" value="P-loop containing nucleoside triphosphate hydrolases"/>
    <property type="match status" value="1"/>
</dbReference>
<dbReference type="AlphaFoldDB" id="A0A0X9WB67"/>
<dbReference type="EMBL" id="CP013920">
    <property type="protein sequence ID" value="AMA65153.1"/>
    <property type="molecule type" value="Genomic_DNA"/>
</dbReference>
<dbReference type="STRING" id="634113.AUT07_00600"/>
<accession>A0A0X9WB67</accession>
<dbReference type="NCBIfam" id="TIGR00150">
    <property type="entry name" value="T6A_YjeE"/>
    <property type="match status" value="1"/>
</dbReference>
<evidence type="ECO:0000256" key="9">
    <source>
        <dbReference type="ARBA" id="ARBA00022842"/>
    </source>
</evidence>
<evidence type="ECO:0000256" key="10">
    <source>
        <dbReference type="ARBA" id="ARBA00032441"/>
    </source>
</evidence>
<evidence type="ECO:0000313" key="11">
    <source>
        <dbReference type="EMBL" id="AMA65153.1"/>
    </source>
</evidence>
<evidence type="ECO:0000256" key="4">
    <source>
        <dbReference type="ARBA" id="ARBA00022490"/>
    </source>
</evidence>
<evidence type="ECO:0000313" key="12">
    <source>
        <dbReference type="Proteomes" id="UP000069926"/>
    </source>
</evidence>
<dbReference type="Proteomes" id="UP000069926">
    <property type="component" value="Chromosome"/>
</dbReference>
<dbReference type="InterPro" id="IPR003442">
    <property type="entry name" value="T6A_TsaE"/>
</dbReference>
<evidence type="ECO:0000256" key="7">
    <source>
        <dbReference type="ARBA" id="ARBA00022741"/>
    </source>
</evidence>
<keyword evidence="8" id="KW-0067">ATP-binding</keyword>
<keyword evidence="6" id="KW-0479">Metal-binding</keyword>
<dbReference type="OrthoDB" id="9800307at2"/>
<evidence type="ECO:0000256" key="2">
    <source>
        <dbReference type="ARBA" id="ARBA00007599"/>
    </source>
</evidence>
<dbReference type="PANTHER" id="PTHR33540:SF2">
    <property type="entry name" value="TRNA THREONYLCARBAMOYLADENOSINE BIOSYNTHESIS PROTEIN TSAE"/>
    <property type="match status" value="1"/>
</dbReference>
<dbReference type="GO" id="GO:0005524">
    <property type="term" value="F:ATP binding"/>
    <property type="evidence" value="ECO:0007669"/>
    <property type="project" value="UniProtKB-KW"/>
</dbReference>
<dbReference type="Pfam" id="PF02367">
    <property type="entry name" value="TsaE"/>
    <property type="match status" value="1"/>
</dbReference>
<keyword evidence="7" id="KW-0547">Nucleotide-binding</keyword>
<comment type="similarity">
    <text evidence="2">Belongs to the TsaE family.</text>
</comment>
<sequence>MKELILYLDNEKKTVTLGYQLANICTQNLILYLYGDLGSGKTTFSRGFIKGKGYQGYVKSPTYTLIETYLLPFSTIYHFDLYRLNDPEELEFIGIRDYFNSHSICLIEWPNKGNGMLASPDLNIYLLHNNNMRQVRLISVSTYGYSLLKKLSLVINNDHDDNFYN</sequence>
<evidence type="ECO:0000256" key="6">
    <source>
        <dbReference type="ARBA" id="ARBA00022723"/>
    </source>
</evidence>
<proteinExistence type="inferred from homology"/>
<keyword evidence="5" id="KW-0819">tRNA processing</keyword>
<dbReference type="KEGG" id="asy:AUT07_00600"/>
<keyword evidence="12" id="KW-1185">Reference proteome</keyword>
<evidence type="ECO:0000256" key="3">
    <source>
        <dbReference type="ARBA" id="ARBA00019010"/>
    </source>
</evidence>
<dbReference type="GO" id="GO:0046872">
    <property type="term" value="F:metal ion binding"/>
    <property type="evidence" value="ECO:0007669"/>
    <property type="project" value="UniProtKB-KW"/>
</dbReference>
<gene>
    <name evidence="11" type="primary">tsaE</name>
    <name evidence="11" type="ORF">AUT07_00600</name>
</gene>
<keyword evidence="4" id="KW-0963">Cytoplasm</keyword>
<dbReference type="GO" id="GO:0005737">
    <property type="term" value="C:cytoplasm"/>
    <property type="evidence" value="ECO:0007669"/>
    <property type="project" value="UniProtKB-SubCell"/>
</dbReference>
<comment type="subcellular location">
    <subcellularLocation>
        <location evidence="1">Cytoplasm</location>
    </subcellularLocation>
</comment>
<dbReference type="PATRIC" id="fig|634113.3.peg.566"/>
<evidence type="ECO:0000256" key="8">
    <source>
        <dbReference type="ARBA" id="ARBA00022840"/>
    </source>
</evidence>
<dbReference type="InterPro" id="IPR027417">
    <property type="entry name" value="P-loop_NTPase"/>
</dbReference>
<dbReference type="PANTHER" id="PTHR33540">
    <property type="entry name" value="TRNA THREONYLCARBAMOYLADENOSINE BIOSYNTHESIS PROTEIN TSAE"/>
    <property type="match status" value="1"/>
</dbReference>
<organism evidence="11 12">
    <name type="scientific">Candidatus Arsenophonus lipoptenae</name>
    <dbReference type="NCBI Taxonomy" id="634113"/>
    <lineage>
        <taxon>Bacteria</taxon>
        <taxon>Pseudomonadati</taxon>
        <taxon>Pseudomonadota</taxon>
        <taxon>Gammaproteobacteria</taxon>
        <taxon>Enterobacterales</taxon>
        <taxon>Morganellaceae</taxon>
        <taxon>Arsenophonus</taxon>
    </lineage>
</organism>